<evidence type="ECO:0000256" key="1">
    <source>
        <dbReference type="ARBA" id="ARBA00010233"/>
    </source>
</evidence>
<dbReference type="InterPro" id="IPR040921">
    <property type="entry name" value="Peptidase_S66C"/>
</dbReference>
<evidence type="ECO:0000313" key="6">
    <source>
        <dbReference type="EMBL" id="QBP39990.1"/>
    </source>
</evidence>
<protein>
    <submittedName>
        <fullName evidence="6">LD-carboxypeptidase</fullName>
    </submittedName>
</protein>
<feature type="active site" description="Nucleophile" evidence="3">
    <location>
        <position position="111"/>
    </location>
</feature>
<dbReference type="InterPro" id="IPR003507">
    <property type="entry name" value="S66_fam"/>
</dbReference>
<dbReference type="PANTHER" id="PTHR30237">
    <property type="entry name" value="MURAMOYLTETRAPEPTIDE CARBOXYPEPTIDASE"/>
    <property type="match status" value="1"/>
</dbReference>
<feature type="domain" description="LD-carboxypeptidase C-terminal" evidence="5">
    <location>
        <begin position="203"/>
        <end position="325"/>
    </location>
</feature>
<evidence type="ECO:0000259" key="5">
    <source>
        <dbReference type="Pfam" id="PF17676"/>
    </source>
</evidence>
<dbReference type="Gene3D" id="3.40.50.10740">
    <property type="entry name" value="Class I glutamine amidotransferase-like"/>
    <property type="match status" value="1"/>
</dbReference>
<evidence type="ECO:0000313" key="7">
    <source>
        <dbReference type="Proteomes" id="UP000294292"/>
    </source>
</evidence>
<sequence length="340" mass="38145">MMRYPKGLQTGQTIGVTAPSSGVDSELHDLIHLSKKQLENRGYNIKIGETVWTQYKAASATKEKRAAELNAMLQNHDIRTIIPPWGGEILQEILPLIEWEKAQAKWILGYSDTSTLLFALTLKTGIATVHGTNLIELRSDEWDPTTSKFLEVLSSEEGSMIKQVSSSYYQSKWNHDKIPDPYIYKLDTTTNWETVSNLPVEMNGRLLGGCLDTIHHLIGTPYGDVKEFQKTYLNNEPILWYFENCEMSATDFHRTLMQMQQSGWFENASGVLFGRTVAGQEVGGFTTLDALERFAEATSLPVIYNADIGHVPPQLTFINGAYAEIKANNGTGEMTMILKK</sequence>
<accession>A0A4P6ZU46</accession>
<dbReference type="InterPro" id="IPR029062">
    <property type="entry name" value="Class_I_gatase-like"/>
</dbReference>
<organism evidence="6 7">
    <name type="scientific">Paenisporosarcina antarctica</name>
    <dbReference type="NCBI Taxonomy" id="417367"/>
    <lineage>
        <taxon>Bacteria</taxon>
        <taxon>Bacillati</taxon>
        <taxon>Bacillota</taxon>
        <taxon>Bacilli</taxon>
        <taxon>Bacillales</taxon>
        <taxon>Caryophanaceae</taxon>
        <taxon>Paenisporosarcina</taxon>
    </lineage>
</organism>
<dbReference type="InterPro" id="IPR040449">
    <property type="entry name" value="Peptidase_S66_N"/>
</dbReference>
<dbReference type="Pfam" id="PF02016">
    <property type="entry name" value="Peptidase_S66"/>
    <property type="match status" value="1"/>
</dbReference>
<dbReference type="GO" id="GO:0004180">
    <property type="term" value="F:carboxypeptidase activity"/>
    <property type="evidence" value="ECO:0007669"/>
    <property type="project" value="UniProtKB-KW"/>
</dbReference>
<dbReference type="PANTHER" id="PTHR30237:SF5">
    <property type="entry name" value="CARBOXYPEPTIDASE VC_A0337-RELATED"/>
    <property type="match status" value="1"/>
</dbReference>
<name>A0A4P6ZU46_9BACL</name>
<feature type="domain" description="LD-carboxypeptidase N-terminal" evidence="4">
    <location>
        <begin position="14"/>
        <end position="131"/>
    </location>
</feature>
<dbReference type="EMBL" id="CP038015">
    <property type="protein sequence ID" value="QBP39990.1"/>
    <property type="molecule type" value="Genomic_DNA"/>
</dbReference>
<evidence type="ECO:0000256" key="3">
    <source>
        <dbReference type="PIRSR" id="PIRSR028757-1"/>
    </source>
</evidence>
<feature type="active site" description="Charge relay system" evidence="3">
    <location>
        <position position="243"/>
    </location>
</feature>
<dbReference type="SUPFAM" id="SSF141986">
    <property type="entry name" value="LD-carboxypeptidase A C-terminal domain-like"/>
    <property type="match status" value="1"/>
</dbReference>
<feature type="active site" description="Charge relay system" evidence="3">
    <location>
        <position position="310"/>
    </location>
</feature>
<keyword evidence="7" id="KW-1185">Reference proteome</keyword>
<evidence type="ECO:0000259" key="4">
    <source>
        <dbReference type="Pfam" id="PF02016"/>
    </source>
</evidence>
<dbReference type="AlphaFoldDB" id="A0A4P6ZU46"/>
<dbReference type="InterPro" id="IPR027478">
    <property type="entry name" value="LdcA_N"/>
</dbReference>
<dbReference type="RefSeq" id="WP_134208505.1">
    <property type="nucleotide sequence ID" value="NZ_CP038015.1"/>
</dbReference>
<dbReference type="CDD" id="cd07062">
    <property type="entry name" value="Peptidase_S66_mccF_like"/>
    <property type="match status" value="1"/>
</dbReference>
<dbReference type="Gene3D" id="3.50.30.60">
    <property type="entry name" value="LD-carboxypeptidase A C-terminal domain-like"/>
    <property type="match status" value="1"/>
</dbReference>
<comment type="similarity">
    <text evidence="1">Belongs to the peptidase S66 family.</text>
</comment>
<proteinExistence type="inferred from homology"/>
<dbReference type="PIRSF" id="PIRSF028757">
    <property type="entry name" value="LD-carboxypeptidase"/>
    <property type="match status" value="1"/>
</dbReference>
<dbReference type="Proteomes" id="UP000294292">
    <property type="component" value="Chromosome"/>
</dbReference>
<gene>
    <name evidence="6" type="ORF">E2636_01910</name>
</gene>
<dbReference type="InterPro" id="IPR027461">
    <property type="entry name" value="Carboxypeptidase_A_C_sf"/>
</dbReference>
<dbReference type="KEGG" id="panc:E2636_01910"/>
<evidence type="ECO:0000256" key="2">
    <source>
        <dbReference type="ARBA" id="ARBA00022801"/>
    </source>
</evidence>
<keyword evidence="6" id="KW-0645">Protease</keyword>
<dbReference type="OrthoDB" id="9807329at2"/>
<keyword evidence="2" id="KW-0378">Hydrolase</keyword>
<dbReference type="Pfam" id="PF17676">
    <property type="entry name" value="Peptidase_S66C"/>
    <property type="match status" value="1"/>
</dbReference>
<dbReference type="SUPFAM" id="SSF52317">
    <property type="entry name" value="Class I glutamine amidotransferase-like"/>
    <property type="match status" value="1"/>
</dbReference>
<reference evidence="6 7" key="1">
    <citation type="submission" date="2019-03" db="EMBL/GenBank/DDBJ databases">
        <title>Complete genome sequence of Paenisporosarcina antarctica CGMCC 1.6503T.</title>
        <authorList>
            <person name="Rong J.-C."/>
            <person name="Chi N.-Y."/>
            <person name="Zhang Q.-F."/>
        </authorList>
    </citation>
    <scope>NUCLEOTIDE SEQUENCE [LARGE SCALE GENOMIC DNA]</scope>
    <source>
        <strain evidence="6 7">CGMCC 1.6503</strain>
    </source>
</reference>
<keyword evidence="6" id="KW-0121">Carboxypeptidase</keyword>